<evidence type="ECO:0000256" key="1">
    <source>
        <dbReference type="ARBA" id="ARBA00022741"/>
    </source>
</evidence>
<keyword evidence="5" id="KW-0347">Helicase</keyword>
<sequence>MNQPLDPAALLRAGQKLGQPLPDALGVGKSVTSPQYGTGKVTGWLGNRLIVKFQGYSVPLQFPNWQESIASGELVLAEITPSESSPSTPAILAAIQRLKKPEFRAIATELAERLTYITVIPPIKGRLHPIPADVPPVLTTALAKIGIDSLYEHQLEALTLLRQGKDIVIATPTASGKTLCYNLPILESCLRSPEPTALYLFPLKALAFDQTRKLQTLNEALPPNASLKIGQMTGDTSQSERWKLFYPDIPRILAVSPDLLHYQLEKIRGGSQGQGWRDFLRSLRWVVIDEAHTYTGAFGAHFANLTRRLRRAVDSVGGNSDRLQFICTSATLGNPVELLERFGGRADEPKRLKAMDTGQGTAASKTFLSLAPTTSPNPDTVRIVLSLLQQELSGIVFCYSRTTVKNLLKLLAKEAENWGNAGLARRVAPFYGSMQSEQRRRLIQQLETGEIRVLLSTSALEAGIDLPELDCCIIRGYPGSIMSFRQRIGRVGRRRSGLVIFLPIADDPLDHYYGTYPERLLSDGVENVAFNPDYPTLLAKHLLCCCAESGLGVSEVLPRFGEVGGRLADELLRQNKLFLKANGFLHAVGMPHHSVNLRGNPQQAVKLIDLTTKETIEEMGLELAHREVFPDALYTAIDGDGRRVVYQCRELNEENRTASLEPLGCDSDLSTQPETDLTVAPRTLLAEPKILSTPFPDARLRIRLHWGEITSSVTGYQRLKRQYRLTCTNPHCSGYHLPLKGKSCPQCHRSLRTAEITDVEQKITFPTPYRTGYEAPVLKIELNPGVTTAIREEVARLRKNLNDRYGDNIPDTLKHLWTSAPDWLALHSMGHQLIFAVPLLVLSSRSDVNFVVEREDKRSVGYFFDTCDGGNGATEAIFQNLPRLADKARALVEACDCEYGCPRCLTQHGCPQRNEGLNRDLGLFLLKAIGESASSIE</sequence>
<dbReference type="Gene3D" id="3.40.50.300">
    <property type="entry name" value="P-loop containing nucleotide triphosphate hydrolases"/>
    <property type="match status" value="2"/>
</dbReference>
<evidence type="ECO:0000313" key="6">
    <source>
        <dbReference type="Proteomes" id="UP000316280"/>
    </source>
</evidence>
<keyword evidence="5" id="KW-0378">Hydrolase</keyword>
<dbReference type="PROSITE" id="PS51194">
    <property type="entry name" value="HELICASE_CTER"/>
    <property type="match status" value="1"/>
</dbReference>
<dbReference type="SUPFAM" id="SSF52540">
    <property type="entry name" value="P-loop containing nucleoside triphosphate hydrolases"/>
    <property type="match status" value="1"/>
</dbReference>
<evidence type="ECO:0000313" key="5">
    <source>
        <dbReference type="EMBL" id="TRT82840.1"/>
    </source>
</evidence>
<dbReference type="Pfam" id="PF00270">
    <property type="entry name" value="DEAD"/>
    <property type="match status" value="1"/>
</dbReference>
<gene>
    <name evidence="5" type="ORF">EWV63_18780</name>
</gene>
<dbReference type="GO" id="GO:0006289">
    <property type="term" value="P:nucleotide-excision repair"/>
    <property type="evidence" value="ECO:0007669"/>
    <property type="project" value="TreeGrafter"/>
</dbReference>
<dbReference type="InterPro" id="IPR001650">
    <property type="entry name" value="Helicase_C-like"/>
</dbReference>
<dbReference type="Proteomes" id="UP000316280">
    <property type="component" value="Unassembled WGS sequence"/>
</dbReference>
<dbReference type="AlphaFoldDB" id="A0A552ABL1"/>
<keyword evidence="2" id="KW-0067">ATP-binding</keyword>
<dbReference type="GO" id="GO:0005524">
    <property type="term" value="F:ATP binding"/>
    <property type="evidence" value="ECO:0007669"/>
    <property type="project" value="UniProtKB-KW"/>
</dbReference>
<proteinExistence type="predicted"/>
<dbReference type="SMART" id="SM00487">
    <property type="entry name" value="DEXDc"/>
    <property type="match status" value="1"/>
</dbReference>
<dbReference type="Pfam" id="PF09369">
    <property type="entry name" value="MZB"/>
    <property type="match status" value="1"/>
</dbReference>
<dbReference type="InterPro" id="IPR018973">
    <property type="entry name" value="MZB"/>
</dbReference>
<dbReference type="PANTHER" id="PTHR47957">
    <property type="entry name" value="ATP-DEPENDENT HELICASE HRQ1"/>
    <property type="match status" value="1"/>
</dbReference>
<dbReference type="PANTHER" id="PTHR47957:SF3">
    <property type="entry name" value="ATP-DEPENDENT HELICASE HRQ1"/>
    <property type="match status" value="1"/>
</dbReference>
<dbReference type="PROSITE" id="PS51192">
    <property type="entry name" value="HELICASE_ATP_BIND_1"/>
    <property type="match status" value="1"/>
</dbReference>
<dbReference type="GO" id="GO:0036297">
    <property type="term" value="P:interstrand cross-link repair"/>
    <property type="evidence" value="ECO:0007669"/>
    <property type="project" value="TreeGrafter"/>
</dbReference>
<evidence type="ECO:0000259" key="3">
    <source>
        <dbReference type="PROSITE" id="PS51192"/>
    </source>
</evidence>
<reference evidence="5 6" key="1">
    <citation type="submission" date="2019-01" db="EMBL/GenBank/DDBJ databases">
        <title>Coherence of Microcystis species and biogeography revealed through population genomics.</title>
        <authorList>
            <person name="Perez-Carrascal O.M."/>
            <person name="Terrat Y."/>
            <person name="Giani A."/>
            <person name="Fortin N."/>
            <person name="Tromas N."/>
            <person name="Shapiro B.J."/>
        </authorList>
    </citation>
    <scope>NUCLEOTIDE SEQUENCE [LARGE SCALE GENOMIC DNA]</scope>
    <source>
        <strain evidence="5">Ma_OC_H_19870700_S124</strain>
    </source>
</reference>
<evidence type="ECO:0000259" key="4">
    <source>
        <dbReference type="PROSITE" id="PS51194"/>
    </source>
</evidence>
<feature type="domain" description="Helicase C-terminal" evidence="4">
    <location>
        <begin position="380"/>
        <end position="536"/>
    </location>
</feature>
<comment type="caution">
    <text evidence="5">The sequence shown here is derived from an EMBL/GenBank/DDBJ whole genome shotgun (WGS) entry which is preliminary data.</text>
</comment>
<dbReference type="CDD" id="cd17923">
    <property type="entry name" value="DEXHc_Hrq1-like"/>
    <property type="match status" value="1"/>
</dbReference>
<dbReference type="InterPro" id="IPR014001">
    <property type="entry name" value="Helicase_ATP-bd"/>
</dbReference>
<keyword evidence="1" id="KW-0547">Nucleotide-binding</keyword>
<name>A0A552ABL1_MICAE</name>
<protein>
    <submittedName>
        <fullName evidence="5">DEAD/DEAH box helicase</fullName>
    </submittedName>
</protein>
<dbReference type="SMART" id="SM00490">
    <property type="entry name" value="HELICc"/>
    <property type="match status" value="1"/>
</dbReference>
<dbReference type="InterPro" id="IPR011545">
    <property type="entry name" value="DEAD/DEAH_box_helicase_dom"/>
</dbReference>
<dbReference type="InterPro" id="IPR027417">
    <property type="entry name" value="P-loop_NTPase"/>
</dbReference>
<dbReference type="GO" id="GO:0003676">
    <property type="term" value="F:nucleic acid binding"/>
    <property type="evidence" value="ECO:0007669"/>
    <property type="project" value="InterPro"/>
</dbReference>
<accession>A0A552ABL1</accession>
<dbReference type="GO" id="GO:0043138">
    <property type="term" value="F:3'-5' DNA helicase activity"/>
    <property type="evidence" value="ECO:0007669"/>
    <property type="project" value="TreeGrafter"/>
</dbReference>
<dbReference type="EMBL" id="SFBR01000172">
    <property type="protein sequence ID" value="TRT82840.1"/>
    <property type="molecule type" value="Genomic_DNA"/>
</dbReference>
<dbReference type="Pfam" id="PF00271">
    <property type="entry name" value="Helicase_C"/>
    <property type="match status" value="1"/>
</dbReference>
<organism evidence="5 6">
    <name type="scientific">Microcystis aeruginosa Ma_OC_H_19870700_S124</name>
    <dbReference type="NCBI Taxonomy" id="2486262"/>
    <lineage>
        <taxon>Bacteria</taxon>
        <taxon>Bacillati</taxon>
        <taxon>Cyanobacteriota</taxon>
        <taxon>Cyanophyceae</taxon>
        <taxon>Oscillatoriophycideae</taxon>
        <taxon>Chroococcales</taxon>
        <taxon>Microcystaceae</taxon>
        <taxon>Microcystis</taxon>
    </lineage>
</organism>
<evidence type="ECO:0000256" key="2">
    <source>
        <dbReference type="ARBA" id="ARBA00022840"/>
    </source>
</evidence>
<feature type="domain" description="Helicase ATP-binding" evidence="3">
    <location>
        <begin position="158"/>
        <end position="350"/>
    </location>
</feature>